<dbReference type="Proteomes" id="UP000509303">
    <property type="component" value="Chromosome"/>
</dbReference>
<protein>
    <recommendedName>
        <fullName evidence="4">Sugar kinase</fullName>
    </recommendedName>
</protein>
<organism evidence="2 3">
    <name type="scientific">Streptomyces buecherae</name>
    <dbReference type="NCBI Taxonomy" id="2763006"/>
    <lineage>
        <taxon>Bacteria</taxon>
        <taxon>Bacillati</taxon>
        <taxon>Actinomycetota</taxon>
        <taxon>Actinomycetes</taxon>
        <taxon>Kitasatosporales</taxon>
        <taxon>Streptomycetaceae</taxon>
        <taxon>Streptomyces</taxon>
    </lineage>
</organism>
<reference evidence="2 3" key="1">
    <citation type="submission" date="2020-06" db="EMBL/GenBank/DDBJ databases">
        <title>Genome mining for natural products.</title>
        <authorList>
            <person name="Zhang B."/>
            <person name="Shi J."/>
            <person name="Ge H."/>
        </authorList>
    </citation>
    <scope>NUCLEOTIDE SEQUENCE [LARGE SCALE GENOMIC DNA]</scope>
    <source>
        <strain evidence="2 3">NA00687</strain>
    </source>
</reference>
<dbReference type="AlphaFoldDB" id="A0A7H8NF45"/>
<evidence type="ECO:0000256" key="1">
    <source>
        <dbReference type="SAM" id="Phobius"/>
    </source>
</evidence>
<gene>
    <name evidence="2" type="ORF">HUT08_29640</name>
</gene>
<keyword evidence="3" id="KW-1185">Reference proteome</keyword>
<evidence type="ECO:0000313" key="3">
    <source>
        <dbReference type="Proteomes" id="UP000509303"/>
    </source>
</evidence>
<dbReference type="EMBL" id="CP054929">
    <property type="protein sequence ID" value="QKW53016.1"/>
    <property type="molecule type" value="Genomic_DNA"/>
</dbReference>
<keyword evidence="1" id="KW-1133">Transmembrane helix</keyword>
<accession>A0A7H8NF45</accession>
<evidence type="ECO:0008006" key="4">
    <source>
        <dbReference type="Google" id="ProtNLM"/>
    </source>
</evidence>
<feature type="transmembrane region" description="Helical" evidence="1">
    <location>
        <begin position="21"/>
        <end position="38"/>
    </location>
</feature>
<evidence type="ECO:0000313" key="2">
    <source>
        <dbReference type="EMBL" id="QKW53016.1"/>
    </source>
</evidence>
<name>A0A7H8NF45_9ACTN</name>
<proteinExistence type="predicted"/>
<sequence>MSQQSQTSETRQGRRSWRRKVALFLLIAIPAGYMAISAQKSRGSGEDKQENAAATGLTHSWPSKVQRRIYDTPIPSYSVDVAFYESNSWKRSQMYVQFVTNPKGLDKFLGRLGADRDVLNDGRITIDAKTAGVVGWKLDADGKWAGGVIDQKDPEPTLDITVDFDNPDHPKVYVVSTVTP</sequence>
<dbReference type="RefSeq" id="WP_176164726.1">
    <property type="nucleotide sequence ID" value="NZ_CP054929.1"/>
</dbReference>
<keyword evidence="1" id="KW-0812">Transmembrane</keyword>
<keyword evidence="1" id="KW-0472">Membrane</keyword>